<dbReference type="Proteomes" id="UP001603857">
    <property type="component" value="Unassembled WGS sequence"/>
</dbReference>
<accession>A0ABD1NLA6</accession>
<sequence>MSGGAVVHCARLRGLENEYSPLTIHQSALPFQSRESCHVIEFQRKDADVPPSVEDIMERRKSANDGVTPLFNKRYDMIKIVKRGCGVGMILINEPNQAGFVPFVFLSAVVGTNTGQ</sequence>
<dbReference type="EMBL" id="JBGMDY010000001">
    <property type="protein sequence ID" value="KAL2348910.1"/>
    <property type="molecule type" value="Genomic_DNA"/>
</dbReference>
<dbReference type="AlphaFoldDB" id="A0ABD1NLA6"/>
<protein>
    <submittedName>
        <fullName evidence="1">Uncharacterized protein</fullName>
    </submittedName>
</protein>
<keyword evidence="2" id="KW-1185">Reference proteome</keyword>
<proteinExistence type="predicted"/>
<evidence type="ECO:0000313" key="1">
    <source>
        <dbReference type="EMBL" id="KAL2348910.1"/>
    </source>
</evidence>
<comment type="caution">
    <text evidence="1">The sequence shown here is derived from an EMBL/GenBank/DDBJ whole genome shotgun (WGS) entry which is preliminary data.</text>
</comment>
<evidence type="ECO:0000313" key="2">
    <source>
        <dbReference type="Proteomes" id="UP001603857"/>
    </source>
</evidence>
<reference evidence="1 2" key="1">
    <citation type="submission" date="2024-08" db="EMBL/GenBank/DDBJ databases">
        <title>Insights into the chromosomal genome structure of Flemingia macrophylla.</title>
        <authorList>
            <person name="Ding Y."/>
            <person name="Zhao Y."/>
            <person name="Bi W."/>
            <person name="Wu M."/>
            <person name="Zhao G."/>
            <person name="Gong Y."/>
            <person name="Li W."/>
            <person name="Zhang P."/>
        </authorList>
    </citation>
    <scope>NUCLEOTIDE SEQUENCE [LARGE SCALE GENOMIC DNA]</scope>
    <source>
        <strain evidence="1">DYQJB</strain>
        <tissue evidence="1">Leaf</tissue>
    </source>
</reference>
<name>A0ABD1NLA6_9FABA</name>
<organism evidence="1 2">
    <name type="scientific">Flemingia macrophylla</name>
    <dbReference type="NCBI Taxonomy" id="520843"/>
    <lineage>
        <taxon>Eukaryota</taxon>
        <taxon>Viridiplantae</taxon>
        <taxon>Streptophyta</taxon>
        <taxon>Embryophyta</taxon>
        <taxon>Tracheophyta</taxon>
        <taxon>Spermatophyta</taxon>
        <taxon>Magnoliopsida</taxon>
        <taxon>eudicotyledons</taxon>
        <taxon>Gunneridae</taxon>
        <taxon>Pentapetalae</taxon>
        <taxon>rosids</taxon>
        <taxon>fabids</taxon>
        <taxon>Fabales</taxon>
        <taxon>Fabaceae</taxon>
        <taxon>Papilionoideae</taxon>
        <taxon>50 kb inversion clade</taxon>
        <taxon>NPAAA clade</taxon>
        <taxon>indigoferoid/millettioid clade</taxon>
        <taxon>Phaseoleae</taxon>
        <taxon>Flemingia</taxon>
    </lineage>
</organism>
<gene>
    <name evidence="1" type="ORF">Fmac_002910</name>
</gene>